<keyword evidence="1" id="KW-1133">Transmembrane helix</keyword>
<keyword evidence="1" id="KW-0812">Transmembrane</keyword>
<name>A0A2S4N7H7_9FLAO</name>
<dbReference type="Proteomes" id="UP000237056">
    <property type="component" value="Unassembled WGS sequence"/>
</dbReference>
<proteinExistence type="predicted"/>
<dbReference type="EMBL" id="PQNY01000009">
    <property type="protein sequence ID" value="POS01611.1"/>
    <property type="molecule type" value="Genomic_DNA"/>
</dbReference>
<dbReference type="AlphaFoldDB" id="A0A2S4N7H7"/>
<comment type="caution">
    <text evidence="2">The sequence shown here is derived from an EMBL/GenBank/DDBJ whole genome shotgun (WGS) entry which is preliminary data.</text>
</comment>
<dbReference type="OrthoDB" id="1179726at2"/>
<dbReference type="RefSeq" id="WP_103726206.1">
    <property type="nucleotide sequence ID" value="NZ_PQNY01000009.1"/>
</dbReference>
<feature type="transmembrane region" description="Helical" evidence="1">
    <location>
        <begin position="7"/>
        <end position="25"/>
    </location>
</feature>
<keyword evidence="3" id="KW-1185">Reference proteome</keyword>
<keyword evidence="1" id="KW-0472">Membrane</keyword>
<sequence>MFTKGQIIFGVLFFIAFVVAMIFSYKKDKNMHVMFYKGNYKVLLGFIVFIVFLFAIKVFLKH</sequence>
<organism evidence="2 3">
    <name type="scientific">Flavobacterium croceum DSM 17960</name>
    <dbReference type="NCBI Taxonomy" id="1121886"/>
    <lineage>
        <taxon>Bacteria</taxon>
        <taxon>Pseudomonadati</taxon>
        <taxon>Bacteroidota</taxon>
        <taxon>Flavobacteriia</taxon>
        <taxon>Flavobacteriales</taxon>
        <taxon>Flavobacteriaceae</taxon>
        <taxon>Flavobacterium</taxon>
    </lineage>
</organism>
<protein>
    <submittedName>
        <fullName evidence="2">Uncharacterized protein</fullName>
    </submittedName>
</protein>
<accession>A0A2S4N7H7</accession>
<reference evidence="2 3" key="1">
    <citation type="submission" date="2018-01" db="EMBL/GenBank/DDBJ databases">
        <title>Genomic Encyclopedia of Type Strains, Phase I: the one thousand microbial genomes (KMG-I) project.</title>
        <authorList>
            <person name="Goeker M."/>
        </authorList>
    </citation>
    <scope>NUCLEOTIDE SEQUENCE [LARGE SCALE GENOMIC DNA]</scope>
    <source>
        <strain evidence="2 3">DSM 17960</strain>
    </source>
</reference>
<evidence type="ECO:0000313" key="2">
    <source>
        <dbReference type="EMBL" id="POS01611.1"/>
    </source>
</evidence>
<feature type="transmembrane region" description="Helical" evidence="1">
    <location>
        <begin position="40"/>
        <end position="60"/>
    </location>
</feature>
<evidence type="ECO:0000256" key="1">
    <source>
        <dbReference type="SAM" id="Phobius"/>
    </source>
</evidence>
<evidence type="ECO:0000313" key="3">
    <source>
        <dbReference type="Proteomes" id="UP000237056"/>
    </source>
</evidence>
<gene>
    <name evidence="2" type="ORF">Q361_10971</name>
</gene>